<keyword evidence="4" id="KW-0274">FAD</keyword>
<evidence type="ECO:0000259" key="7">
    <source>
        <dbReference type="Pfam" id="PF02770"/>
    </source>
</evidence>
<evidence type="ECO:0000256" key="2">
    <source>
        <dbReference type="ARBA" id="ARBA00009347"/>
    </source>
</evidence>
<dbReference type="FunFam" id="2.40.110.10:FF:000011">
    <property type="entry name" value="Acyl-CoA dehydrogenase FadE34"/>
    <property type="match status" value="1"/>
</dbReference>
<dbReference type="InterPro" id="IPR036250">
    <property type="entry name" value="AcylCo_DH-like_C"/>
</dbReference>
<dbReference type="Proteomes" id="UP000070433">
    <property type="component" value="Chromosome"/>
</dbReference>
<dbReference type="SUPFAM" id="SSF56645">
    <property type="entry name" value="Acyl-CoA dehydrogenase NM domain-like"/>
    <property type="match status" value="1"/>
</dbReference>
<dbReference type="Pfam" id="PF02770">
    <property type="entry name" value="Acyl-CoA_dh_M"/>
    <property type="match status" value="1"/>
</dbReference>
<dbReference type="RefSeq" id="WP_061497639.1">
    <property type="nucleotide sequence ID" value="NZ_CP010951.1"/>
</dbReference>
<evidence type="ECO:0000259" key="6">
    <source>
        <dbReference type="Pfam" id="PF00441"/>
    </source>
</evidence>
<reference evidence="9 10" key="1">
    <citation type="journal article" date="2014" name="Int. J. Syst. Evol. Microbiol.">
        <title>Ramlibacter solisilvae sp. nov., isolated from forest soil, and emended description of the genus Ramlibacter.</title>
        <authorList>
            <person name="Lee H.J."/>
            <person name="Lee S.H."/>
            <person name="Lee S.S."/>
            <person name="Lee J.S."/>
            <person name="Kim Y."/>
            <person name="Kim S.C."/>
            <person name="Jeon C.O."/>
        </authorList>
    </citation>
    <scope>NUCLEOTIDE SEQUENCE [LARGE SCALE GENOMIC DNA]</scope>
    <source>
        <strain evidence="9 10">5-10</strain>
    </source>
</reference>
<dbReference type="InterPro" id="IPR009075">
    <property type="entry name" value="AcylCo_DH/oxidase_C"/>
</dbReference>
<evidence type="ECO:0000259" key="8">
    <source>
        <dbReference type="Pfam" id="PF02771"/>
    </source>
</evidence>
<evidence type="ECO:0000313" key="10">
    <source>
        <dbReference type="Proteomes" id="UP000070433"/>
    </source>
</evidence>
<feature type="domain" description="Acyl-CoA dehydrogenase/oxidase C-terminal" evidence="6">
    <location>
        <begin position="230"/>
        <end position="393"/>
    </location>
</feature>
<dbReference type="GO" id="GO:0016627">
    <property type="term" value="F:oxidoreductase activity, acting on the CH-CH group of donors"/>
    <property type="evidence" value="ECO:0007669"/>
    <property type="project" value="InterPro"/>
</dbReference>
<evidence type="ECO:0000256" key="1">
    <source>
        <dbReference type="ARBA" id="ARBA00001974"/>
    </source>
</evidence>
<dbReference type="SUPFAM" id="SSF47203">
    <property type="entry name" value="Acyl-CoA dehydrogenase C-terminal domain-like"/>
    <property type="match status" value="1"/>
</dbReference>
<dbReference type="PANTHER" id="PTHR43292">
    <property type="entry name" value="ACYL-COA DEHYDROGENASE"/>
    <property type="match status" value="1"/>
</dbReference>
<dbReference type="GO" id="GO:0005886">
    <property type="term" value="C:plasma membrane"/>
    <property type="evidence" value="ECO:0007669"/>
    <property type="project" value="TreeGrafter"/>
</dbReference>
<dbReference type="InterPro" id="IPR046373">
    <property type="entry name" value="Acyl-CoA_Oxase/DH_mid-dom_sf"/>
</dbReference>
<evidence type="ECO:0000256" key="4">
    <source>
        <dbReference type="ARBA" id="ARBA00022827"/>
    </source>
</evidence>
<keyword evidence="10" id="KW-1185">Reference proteome</keyword>
<dbReference type="Gene3D" id="1.10.540.10">
    <property type="entry name" value="Acyl-CoA dehydrogenase/oxidase, N-terminal domain"/>
    <property type="match status" value="1"/>
</dbReference>
<dbReference type="AlphaFoldDB" id="A0A127JRW4"/>
<comment type="similarity">
    <text evidence="2">Belongs to the acyl-CoA dehydrogenase family.</text>
</comment>
<evidence type="ECO:0000256" key="3">
    <source>
        <dbReference type="ARBA" id="ARBA00022630"/>
    </source>
</evidence>
<dbReference type="InterPro" id="IPR037069">
    <property type="entry name" value="AcylCoA_DH/ox_N_sf"/>
</dbReference>
<dbReference type="EMBL" id="CP010951">
    <property type="protein sequence ID" value="AMO22738.1"/>
    <property type="molecule type" value="Genomic_DNA"/>
</dbReference>
<dbReference type="Pfam" id="PF00441">
    <property type="entry name" value="Acyl-CoA_dh_1"/>
    <property type="match status" value="1"/>
</dbReference>
<dbReference type="OrthoDB" id="9770681at2"/>
<dbReference type="GO" id="GO:0050660">
    <property type="term" value="F:flavin adenine dinucleotide binding"/>
    <property type="evidence" value="ECO:0007669"/>
    <property type="project" value="InterPro"/>
</dbReference>
<dbReference type="Gene3D" id="1.20.140.10">
    <property type="entry name" value="Butyryl-CoA Dehydrogenase, subunit A, domain 3"/>
    <property type="match status" value="1"/>
</dbReference>
<feature type="domain" description="Acyl-CoA oxidase/dehydrogenase middle" evidence="7">
    <location>
        <begin position="124"/>
        <end position="218"/>
    </location>
</feature>
<dbReference type="Gene3D" id="2.40.110.10">
    <property type="entry name" value="Butyryl-CoA Dehydrogenase, subunit A, domain 2"/>
    <property type="match status" value="1"/>
</dbReference>
<dbReference type="PATRIC" id="fig|94132.3.peg.1509"/>
<dbReference type="InterPro" id="IPR013786">
    <property type="entry name" value="AcylCoA_DH/ox_N"/>
</dbReference>
<proteinExistence type="inferred from homology"/>
<dbReference type="InterPro" id="IPR006091">
    <property type="entry name" value="Acyl-CoA_Oxase/DH_mid-dom"/>
</dbReference>
<gene>
    <name evidence="9" type="ORF">UC35_07390</name>
</gene>
<dbReference type="InterPro" id="IPR009100">
    <property type="entry name" value="AcylCoA_DH/oxidase_NM_dom_sf"/>
</dbReference>
<keyword evidence="3" id="KW-0285">Flavoprotein</keyword>
<evidence type="ECO:0000256" key="5">
    <source>
        <dbReference type="ARBA" id="ARBA00023002"/>
    </source>
</evidence>
<name>A0A127JRW4_9BURK</name>
<dbReference type="Pfam" id="PF02771">
    <property type="entry name" value="Acyl-CoA_dh_N"/>
    <property type="match status" value="1"/>
</dbReference>
<evidence type="ECO:0000313" key="9">
    <source>
        <dbReference type="EMBL" id="AMO22738.1"/>
    </source>
</evidence>
<dbReference type="InterPro" id="IPR052161">
    <property type="entry name" value="Mycobact_Acyl-CoA_DH"/>
</dbReference>
<feature type="domain" description="Acyl-CoA dehydrogenase/oxidase N-terminal" evidence="8">
    <location>
        <begin position="10"/>
        <end position="120"/>
    </location>
</feature>
<protein>
    <submittedName>
        <fullName evidence="9">Acyl-CoA dehydrogenase</fullName>
    </submittedName>
</protein>
<organism evidence="9 10">
    <name type="scientific">Ramlibacter tataouinensis</name>
    <dbReference type="NCBI Taxonomy" id="94132"/>
    <lineage>
        <taxon>Bacteria</taxon>
        <taxon>Pseudomonadati</taxon>
        <taxon>Pseudomonadota</taxon>
        <taxon>Betaproteobacteria</taxon>
        <taxon>Burkholderiales</taxon>
        <taxon>Comamonadaceae</taxon>
        <taxon>Ramlibacter</taxon>
    </lineage>
</organism>
<keyword evidence="5" id="KW-0560">Oxidoreductase</keyword>
<sequence length="399" mass="44349">MDFLPDPGLEAFRQEVRQFLQAHVPAEFAARPRGLRSSREEFVAFQQALNKRGWAAPYWAKQHGGTGWSVAQILVFDEECTAAGTPPLDTFAQKLLGPVMNQFATPEQLAEHMPPIFNGERLWCQGFSEPGSGSDLASLRTRAERDGDHYVVNGQKIWTTYAHLSDWIFLLVRTDPTVKKQAGISFLLVDMKTPGVTVRPIRSIDDAHHLNEVFFDDVRVPVANLIGSEGGGWSITKFLLNNEHASTAEFPMLQRYLRQLAQLGETQQVDGERLGERPEFKLKVARFKAQVQAIGWMTQRVAAMEQDHNPAAHALGSMLKIRGTELQQQMTEFLVDCLGDHGAVTYAAPHNDPAAQRPPTPSGLPDGIAAEMFFRRASTIYGGTSEVQRGIISSLLFRA</sequence>
<dbReference type="PANTHER" id="PTHR43292:SF3">
    <property type="entry name" value="ACYL-COA DEHYDROGENASE FADE29"/>
    <property type="match status" value="1"/>
</dbReference>
<comment type="cofactor">
    <cofactor evidence="1">
        <name>FAD</name>
        <dbReference type="ChEBI" id="CHEBI:57692"/>
    </cofactor>
</comment>
<accession>A0A127JRW4</accession>